<evidence type="ECO:0000313" key="4">
    <source>
        <dbReference type="Proteomes" id="UP000187283"/>
    </source>
</evidence>
<feature type="compositionally biased region" description="Acidic residues" evidence="1">
    <location>
        <begin position="311"/>
        <end position="328"/>
    </location>
</feature>
<feature type="compositionally biased region" description="Low complexity" evidence="1">
    <location>
        <begin position="297"/>
        <end position="310"/>
    </location>
</feature>
<feature type="compositionally biased region" description="Low complexity" evidence="1">
    <location>
        <begin position="156"/>
        <end position="166"/>
    </location>
</feature>
<feature type="compositionally biased region" description="Basic and acidic residues" evidence="1">
    <location>
        <begin position="358"/>
        <end position="368"/>
    </location>
</feature>
<feature type="region of interest" description="Disordered" evidence="1">
    <location>
        <begin position="128"/>
        <end position="175"/>
    </location>
</feature>
<proteinExistence type="predicted"/>
<gene>
    <name evidence="3" type="ORF">AYI70_g10130</name>
</gene>
<feature type="compositionally biased region" description="Polar residues" evidence="1">
    <location>
        <begin position="283"/>
        <end position="296"/>
    </location>
</feature>
<dbReference type="EMBL" id="LSSN01004855">
    <property type="protein sequence ID" value="OMJ10768.1"/>
    <property type="molecule type" value="Genomic_DNA"/>
</dbReference>
<feature type="compositionally biased region" description="Low complexity" evidence="1">
    <location>
        <begin position="128"/>
        <end position="138"/>
    </location>
</feature>
<feature type="region of interest" description="Disordered" evidence="1">
    <location>
        <begin position="283"/>
        <end position="368"/>
    </location>
</feature>
<keyword evidence="4" id="KW-1185">Reference proteome</keyword>
<reference evidence="3 4" key="1">
    <citation type="submission" date="2017-01" db="EMBL/GenBank/DDBJ databases">
        <authorList>
            <person name="Mah S.A."/>
            <person name="Swanson W.J."/>
            <person name="Moy G.W."/>
            <person name="Vacquier V.D."/>
        </authorList>
    </citation>
    <scope>NUCLEOTIDE SEQUENCE [LARGE SCALE GENOMIC DNA]</scope>
    <source>
        <strain evidence="3 4">GSMNP</strain>
    </source>
</reference>
<organism evidence="3 4">
    <name type="scientific">Smittium culicis</name>
    <dbReference type="NCBI Taxonomy" id="133412"/>
    <lineage>
        <taxon>Eukaryota</taxon>
        <taxon>Fungi</taxon>
        <taxon>Fungi incertae sedis</taxon>
        <taxon>Zoopagomycota</taxon>
        <taxon>Kickxellomycotina</taxon>
        <taxon>Harpellomycetes</taxon>
        <taxon>Harpellales</taxon>
        <taxon>Legeriomycetaceae</taxon>
        <taxon>Smittium</taxon>
    </lineage>
</organism>
<dbReference type="InterPro" id="IPR019194">
    <property type="entry name" value="Tscrpt_elong_fac_Eaf_N"/>
</dbReference>
<dbReference type="OrthoDB" id="5585573at2759"/>
<comment type="caution">
    <text evidence="3">The sequence shown here is derived from an EMBL/GenBank/DDBJ whole genome shotgun (WGS) entry which is preliminary data.</text>
</comment>
<accession>A0A1R1X839</accession>
<dbReference type="AlphaFoldDB" id="A0A1R1X839"/>
<evidence type="ECO:0000256" key="1">
    <source>
        <dbReference type="SAM" id="MobiDB-lite"/>
    </source>
</evidence>
<evidence type="ECO:0000313" key="3">
    <source>
        <dbReference type="EMBL" id="OMJ10768.1"/>
    </source>
</evidence>
<sequence>MPELCVGSFDVILGDSISEKPSKKFYEIKDKLTRSIPKVNLDVLNEATVAKARKISSAKGSESPHKFLLEAESKKYGRLCTYEGSIKPKVEDKTVNCVLLYDPIKKVLVLEKIEEKIELVSGSGMSLSLRGNNSLSSNPASELALPSKRLSTPKPSAISANNNSASTIPPKKARFSSNIPTIHSHSIDNSSSQLPSSIPKLSIASIPKHSIASIPKNIPISPEKDEWLDLEADLDAVLSDSAPTEASPTPKDSSLLIHRKSLIDDSDDEDLFEEVLEPKADFKNSNNTSFELTHSKSQSSENSNQNLSELFNDDYSDNENDFEFEEVIPEPISGSTKNDSSTINNLFNSAENDDSFSDLEKEMEQSLI</sequence>
<protein>
    <recommendedName>
        <fullName evidence="2">Transcription elongation factor Eaf N-terminal domain-containing protein</fullName>
    </recommendedName>
</protein>
<dbReference type="Proteomes" id="UP000187283">
    <property type="component" value="Unassembled WGS sequence"/>
</dbReference>
<feature type="domain" description="Transcription elongation factor Eaf N-terminal" evidence="2">
    <location>
        <begin position="10"/>
        <end position="119"/>
    </location>
</feature>
<name>A0A1R1X839_9FUNG</name>
<feature type="compositionally biased region" description="Polar residues" evidence="1">
    <location>
        <begin position="333"/>
        <end position="350"/>
    </location>
</feature>
<dbReference type="Pfam" id="PF09816">
    <property type="entry name" value="EAF"/>
    <property type="match status" value="1"/>
</dbReference>
<evidence type="ECO:0000259" key="2">
    <source>
        <dbReference type="Pfam" id="PF09816"/>
    </source>
</evidence>